<dbReference type="Pfam" id="PF16113">
    <property type="entry name" value="ECH_2"/>
    <property type="match status" value="1"/>
</dbReference>
<evidence type="ECO:0000313" key="6">
    <source>
        <dbReference type="Proteomes" id="UP000196581"/>
    </source>
</evidence>
<dbReference type="PANTHER" id="PTHR43176:SF3">
    <property type="entry name" value="3-HYDROXYISOBUTYRYL-COA HYDROLASE, MITOCHONDRIAL"/>
    <property type="match status" value="1"/>
</dbReference>
<dbReference type="AlphaFoldDB" id="A0A1X6X486"/>
<proteinExistence type="predicted"/>
<dbReference type="EMBL" id="FWFF01000004">
    <property type="protein sequence ID" value="SLM93632.1"/>
    <property type="molecule type" value="Genomic_DNA"/>
</dbReference>
<dbReference type="EC" id="3.1.2.4" evidence="2"/>
<keyword evidence="6" id="KW-1185">Reference proteome</keyword>
<dbReference type="Proteomes" id="UP000196581">
    <property type="component" value="Unassembled WGS sequence"/>
</dbReference>
<evidence type="ECO:0000259" key="4">
    <source>
        <dbReference type="Pfam" id="PF16113"/>
    </source>
</evidence>
<dbReference type="GO" id="GO:0003860">
    <property type="term" value="F:3-hydroxyisobutyryl-CoA hydrolase activity"/>
    <property type="evidence" value="ECO:0007669"/>
    <property type="project" value="UniProtKB-EC"/>
</dbReference>
<organism evidence="5 6">
    <name type="scientific">Brevibacterium yomogidense</name>
    <dbReference type="NCBI Taxonomy" id="946573"/>
    <lineage>
        <taxon>Bacteria</taxon>
        <taxon>Bacillati</taxon>
        <taxon>Actinomycetota</taxon>
        <taxon>Actinomycetes</taxon>
        <taxon>Micrococcales</taxon>
        <taxon>Brevibacteriaceae</taxon>
        <taxon>Brevibacterium</taxon>
    </lineage>
</organism>
<feature type="domain" description="Enoyl-CoA hydratase/isomerase" evidence="4">
    <location>
        <begin position="21"/>
        <end position="340"/>
    </location>
</feature>
<protein>
    <recommendedName>
        <fullName evidence="2">3-hydroxyisobutyryl-CoA hydrolase</fullName>
        <ecNumber evidence="2">3.1.2.4</ecNumber>
    </recommendedName>
</protein>
<dbReference type="SUPFAM" id="SSF52096">
    <property type="entry name" value="ClpP/crotonase"/>
    <property type="match status" value="1"/>
</dbReference>
<dbReference type="PANTHER" id="PTHR43176">
    <property type="entry name" value="3-HYDROXYISOBUTYRYL-COA HYDROLASE-RELATED"/>
    <property type="match status" value="1"/>
</dbReference>
<gene>
    <name evidence="5" type="ORF">FM105_03735</name>
</gene>
<evidence type="ECO:0000256" key="2">
    <source>
        <dbReference type="ARBA" id="ARBA00011915"/>
    </source>
</evidence>
<comment type="catalytic activity">
    <reaction evidence="1">
        <text>3-hydroxy-2-methylpropanoyl-CoA + H2O = 3-hydroxy-2-methylpropanoate + CoA + H(+)</text>
        <dbReference type="Rhea" id="RHEA:20888"/>
        <dbReference type="ChEBI" id="CHEBI:11805"/>
        <dbReference type="ChEBI" id="CHEBI:15377"/>
        <dbReference type="ChEBI" id="CHEBI:15378"/>
        <dbReference type="ChEBI" id="CHEBI:57287"/>
        <dbReference type="ChEBI" id="CHEBI:57340"/>
        <dbReference type="EC" id="3.1.2.4"/>
    </reaction>
</comment>
<dbReference type="RefSeq" id="WP_087004979.1">
    <property type="nucleotide sequence ID" value="NZ_FWFF01000004.1"/>
</dbReference>
<dbReference type="InterPro" id="IPR029045">
    <property type="entry name" value="ClpP/crotonase-like_dom_sf"/>
</dbReference>
<evidence type="ECO:0000313" key="5">
    <source>
        <dbReference type="EMBL" id="SLM93632.1"/>
    </source>
</evidence>
<evidence type="ECO:0000256" key="1">
    <source>
        <dbReference type="ARBA" id="ARBA00001709"/>
    </source>
</evidence>
<dbReference type="GO" id="GO:0006574">
    <property type="term" value="P:L-valine catabolic process"/>
    <property type="evidence" value="ECO:0007669"/>
    <property type="project" value="TreeGrafter"/>
</dbReference>
<dbReference type="NCBIfam" id="NF004127">
    <property type="entry name" value="PRK05617.1"/>
    <property type="match status" value="1"/>
</dbReference>
<dbReference type="CDD" id="cd06558">
    <property type="entry name" value="crotonase-like"/>
    <property type="match status" value="1"/>
</dbReference>
<keyword evidence="3 5" id="KW-0378">Hydrolase</keyword>
<dbReference type="GO" id="GO:0005829">
    <property type="term" value="C:cytosol"/>
    <property type="evidence" value="ECO:0007669"/>
    <property type="project" value="TreeGrafter"/>
</dbReference>
<dbReference type="Gene3D" id="3.90.226.10">
    <property type="entry name" value="2-enoyl-CoA Hydratase, Chain A, domain 1"/>
    <property type="match status" value="1"/>
</dbReference>
<dbReference type="InterPro" id="IPR032259">
    <property type="entry name" value="HIBYL-CoA-H"/>
</dbReference>
<name>A0A1X6X486_9MICO</name>
<dbReference type="InterPro" id="IPR045004">
    <property type="entry name" value="ECH_dom"/>
</dbReference>
<evidence type="ECO:0000256" key="3">
    <source>
        <dbReference type="ARBA" id="ARBA00022801"/>
    </source>
</evidence>
<sequence>MTMTATGDEASVLTRIEGGLGRIELNKPKAINALSADMVAIIAEALAAWKHDDAVRAVLVTGRGDRGLCAGGDIKAIHRDLVEETGETLEFWADEYAVNYEIAHYPKPYIAFMDGITMGGGVGISAHGSHRIVTETSKVGMPETGIGLFPDVGGTHLLARVPQPGVGMHLALTGQPFGAGDAIRYGFADTFVPREHLDDLAAALAESADDVDAVIARFADDAPASELAADEGWISSSYDSSTAAEVVAALRAHDDERARAAGDLIAAKSPLSVAVTFELVRTAGAMGLDEVLERDLRTGAGISAQPDLREGIRAQVIDKDRNPQWSPATLDDVDDELVISILATEQTRKVFS</sequence>
<accession>A0A1X6X486</accession>
<reference evidence="6" key="1">
    <citation type="submission" date="2017-02" db="EMBL/GenBank/DDBJ databases">
        <authorList>
            <person name="Dridi B."/>
        </authorList>
    </citation>
    <scope>NUCLEOTIDE SEQUENCE [LARGE SCALE GENOMIC DNA]</scope>
    <source>
        <strain evidence="6">B Co 03.10</strain>
    </source>
</reference>